<dbReference type="PROSITE" id="PS50110">
    <property type="entry name" value="RESPONSE_REGULATORY"/>
    <property type="match status" value="1"/>
</dbReference>
<dbReference type="Gene3D" id="3.40.50.2300">
    <property type="match status" value="1"/>
</dbReference>
<reference evidence="7 8" key="1">
    <citation type="submission" date="2020-07" db="EMBL/GenBank/DDBJ databases">
        <title>Genomic Encyclopedia of Type Strains, Phase IV (KMG-IV): sequencing the most valuable type-strain genomes for metagenomic binning, comparative biology and taxonomic classification.</title>
        <authorList>
            <person name="Goeker M."/>
        </authorList>
    </citation>
    <scope>NUCLEOTIDE SEQUENCE [LARGE SCALE GENOMIC DNA]</scope>
    <source>
        <strain evidence="7 8">DSM 45533</strain>
    </source>
</reference>
<organism evidence="7 8">
    <name type="scientific">Nonomuraea soli</name>
    <dbReference type="NCBI Taxonomy" id="1032476"/>
    <lineage>
        <taxon>Bacteria</taxon>
        <taxon>Bacillati</taxon>
        <taxon>Actinomycetota</taxon>
        <taxon>Actinomycetes</taxon>
        <taxon>Streptosporangiales</taxon>
        <taxon>Streptosporangiaceae</taxon>
        <taxon>Nonomuraea</taxon>
    </lineage>
</organism>
<keyword evidence="1" id="KW-0805">Transcription regulation</keyword>
<evidence type="ECO:0000313" key="8">
    <source>
        <dbReference type="Proteomes" id="UP000530928"/>
    </source>
</evidence>
<dbReference type="InterPro" id="IPR016032">
    <property type="entry name" value="Sig_transdc_resp-reg_C-effctor"/>
</dbReference>
<gene>
    <name evidence="7" type="ORF">HNR30_009154</name>
</gene>
<dbReference type="RefSeq" id="WP_220134747.1">
    <property type="nucleotide sequence ID" value="NZ_BAABAM010000015.1"/>
</dbReference>
<dbReference type="InterPro" id="IPR011006">
    <property type="entry name" value="CheY-like_superfamily"/>
</dbReference>
<dbReference type="PANTHER" id="PTHR43214">
    <property type="entry name" value="TWO-COMPONENT RESPONSE REGULATOR"/>
    <property type="match status" value="1"/>
</dbReference>
<dbReference type="InterPro" id="IPR001789">
    <property type="entry name" value="Sig_transdc_resp-reg_receiver"/>
</dbReference>
<dbReference type="GO" id="GO:0000160">
    <property type="term" value="P:phosphorelay signal transduction system"/>
    <property type="evidence" value="ECO:0007669"/>
    <property type="project" value="InterPro"/>
</dbReference>
<dbReference type="GO" id="GO:0006355">
    <property type="term" value="P:regulation of DNA-templated transcription"/>
    <property type="evidence" value="ECO:0007669"/>
    <property type="project" value="InterPro"/>
</dbReference>
<evidence type="ECO:0000256" key="5">
    <source>
        <dbReference type="SAM" id="MobiDB-lite"/>
    </source>
</evidence>
<evidence type="ECO:0000313" key="7">
    <source>
        <dbReference type="EMBL" id="MBA2897748.1"/>
    </source>
</evidence>
<dbReference type="Gene3D" id="1.10.10.10">
    <property type="entry name" value="Winged helix-like DNA-binding domain superfamily/Winged helix DNA-binding domain"/>
    <property type="match status" value="1"/>
</dbReference>
<dbReference type="SUPFAM" id="SSF46894">
    <property type="entry name" value="C-terminal effector domain of the bipartite response regulators"/>
    <property type="match status" value="1"/>
</dbReference>
<sequence>MTENRHPVTDGPATGPQIQDDELDRRYADFMERAHATVPIYDEYDEEAAIQDATTRIVVDREQRDEDHHQTIATGHADIAPRAMFNLGLLERQHDMGPGTIDRPITVAIVGDHDVISEGVRAWIENDPQHRAEVTMVTDSVAGVLSAPDPAADVVVLDLGVDHPAISRVNVIERVSALTDAGLRVVIFSVFIKPLIVQAAMRAGASAFLDKRTEQAHFLDTIDAVAHDRPYVTPSMAGGLLGTAKLSQREEAALLHLFQGMDYASIARRMPKPDGTPISGSTVKQYVDRARAKFAAAGRPCRSNTELLARCIEEGRIAPEEISDYRSDVRNSTGMAAE</sequence>
<keyword evidence="4" id="KW-0597">Phosphoprotein</keyword>
<evidence type="ECO:0000256" key="4">
    <source>
        <dbReference type="PROSITE-ProRule" id="PRU00169"/>
    </source>
</evidence>
<feature type="region of interest" description="Disordered" evidence="5">
    <location>
        <begin position="1"/>
        <end position="20"/>
    </location>
</feature>
<feature type="domain" description="Response regulatory" evidence="6">
    <location>
        <begin position="106"/>
        <end position="226"/>
    </location>
</feature>
<dbReference type="PANTHER" id="PTHR43214:SF41">
    <property type="entry name" value="NITRATE_NITRITE RESPONSE REGULATOR PROTEIN NARP"/>
    <property type="match status" value="1"/>
</dbReference>
<keyword evidence="2 7" id="KW-0238">DNA-binding</keyword>
<dbReference type="SUPFAM" id="SSF52172">
    <property type="entry name" value="CheY-like"/>
    <property type="match status" value="1"/>
</dbReference>
<dbReference type="SMART" id="SM00448">
    <property type="entry name" value="REC"/>
    <property type="match status" value="1"/>
</dbReference>
<evidence type="ECO:0000256" key="1">
    <source>
        <dbReference type="ARBA" id="ARBA00023015"/>
    </source>
</evidence>
<dbReference type="AlphaFoldDB" id="A0A7W0CUU2"/>
<comment type="caution">
    <text evidence="7">The sequence shown here is derived from an EMBL/GenBank/DDBJ whole genome shotgun (WGS) entry which is preliminary data.</text>
</comment>
<keyword evidence="3" id="KW-0804">Transcription</keyword>
<dbReference type="EMBL" id="JACDUR010000013">
    <property type="protein sequence ID" value="MBA2897748.1"/>
    <property type="molecule type" value="Genomic_DNA"/>
</dbReference>
<name>A0A7W0CUU2_9ACTN</name>
<protein>
    <submittedName>
        <fullName evidence="7">DNA-binding NarL/FixJ family response regulator</fullName>
    </submittedName>
</protein>
<evidence type="ECO:0000256" key="2">
    <source>
        <dbReference type="ARBA" id="ARBA00023125"/>
    </source>
</evidence>
<dbReference type="GO" id="GO:0003677">
    <property type="term" value="F:DNA binding"/>
    <property type="evidence" value="ECO:0007669"/>
    <property type="project" value="UniProtKB-KW"/>
</dbReference>
<dbReference type="InterPro" id="IPR039420">
    <property type="entry name" value="WalR-like"/>
</dbReference>
<accession>A0A7W0CUU2</accession>
<proteinExistence type="predicted"/>
<evidence type="ECO:0000256" key="3">
    <source>
        <dbReference type="ARBA" id="ARBA00023163"/>
    </source>
</evidence>
<dbReference type="InterPro" id="IPR058245">
    <property type="entry name" value="NreC/VraR/RcsB-like_REC"/>
</dbReference>
<feature type="modified residue" description="4-aspartylphosphate" evidence="4">
    <location>
        <position position="158"/>
    </location>
</feature>
<keyword evidence="8" id="KW-1185">Reference proteome</keyword>
<dbReference type="Proteomes" id="UP000530928">
    <property type="component" value="Unassembled WGS sequence"/>
</dbReference>
<dbReference type="CDD" id="cd17535">
    <property type="entry name" value="REC_NarL-like"/>
    <property type="match status" value="1"/>
</dbReference>
<dbReference type="InterPro" id="IPR036388">
    <property type="entry name" value="WH-like_DNA-bd_sf"/>
</dbReference>
<dbReference type="Pfam" id="PF00072">
    <property type="entry name" value="Response_reg"/>
    <property type="match status" value="1"/>
</dbReference>
<evidence type="ECO:0000259" key="6">
    <source>
        <dbReference type="PROSITE" id="PS50110"/>
    </source>
</evidence>